<keyword evidence="2 5" id="KW-0812">Transmembrane</keyword>
<accession>U5DMB7</accession>
<gene>
    <name evidence="6" type="ORF">KR51_00004390</name>
</gene>
<evidence type="ECO:0000256" key="1">
    <source>
        <dbReference type="ARBA" id="ARBA00004370"/>
    </source>
</evidence>
<feature type="transmembrane region" description="Helical" evidence="5">
    <location>
        <begin position="85"/>
        <end position="103"/>
    </location>
</feature>
<keyword evidence="7" id="KW-1185">Reference proteome</keyword>
<proteinExistence type="predicted"/>
<feature type="transmembrane region" description="Helical" evidence="5">
    <location>
        <begin position="54"/>
        <end position="73"/>
    </location>
</feature>
<comment type="caution">
    <text evidence="6">The sequence shown here is derived from an EMBL/GenBank/DDBJ whole genome shotgun (WGS) entry which is preliminary data.</text>
</comment>
<evidence type="ECO:0000256" key="5">
    <source>
        <dbReference type="SAM" id="Phobius"/>
    </source>
</evidence>
<dbReference type="Proteomes" id="UP000016960">
    <property type="component" value="Unassembled WGS sequence"/>
</dbReference>
<protein>
    <submittedName>
        <fullName evidence="6">Small integral membrane protein</fullName>
    </submittedName>
</protein>
<dbReference type="EMBL" id="ASSJ01000006">
    <property type="protein sequence ID" value="ERN42821.1"/>
    <property type="molecule type" value="Genomic_DNA"/>
</dbReference>
<name>U5DMB7_9CHRO</name>
<organism evidence="6 7">
    <name type="scientific">Rubidibacter lacunae KORDI 51-2</name>
    <dbReference type="NCBI Taxonomy" id="582515"/>
    <lineage>
        <taxon>Bacteria</taxon>
        <taxon>Bacillati</taxon>
        <taxon>Cyanobacteriota</taxon>
        <taxon>Cyanophyceae</taxon>
        <taxon>Oscillatoriophycideae</taxon>
        <taxon>Chroococcales</taxon>
        <taxon>Aphanothecaceae</taxon>
        <taxon>Rubidibacter</taxon>
    </lineage>
</organism>
<dbReference type="PANTHER" id="PTHR12668:SF43">
    <property type="entry name" value="TRANSMEMBRANE PROTEIN 14 HOMOLOG"/>
    <property type="match status" value="1"/>
</dbReference>
<comment type="subcellular location">
    <subcellularLocation>
        <location evidence="1">Membrane</location>
    </subcellularLocation>
</comment>
<dbReference type="Pfam" id="PF03647">
    <property type="entry name" value="Tmemb_14"/>
    <property type="match status" value="1"/>
</dbReference>
<evidence type="ECO:0000256" key="3">
    <source>
        <dbReference type="ARBA" id="ARBA00022989"/>
    </source>
</evidence>
<evidence type="ECO:0000256" key="2">
    <source>
        <dbReference type="ARBA" id="ARBA00022692"/>
    </source>
</evidence>
<evidence type="ECO:0000256" key="4">
    <source>
        <dbReference type="ARBA" id="ARBA00023136"/>
    </source>
</evidence>
<feature type="transmembrane region" description="Helical" evidence="5">
    <location>
        <begin position="6"/>
        <end position="23"/>
    </location>
</feature>
<dbReference type="PANTHER" id="PTHR12668">
    <property type="entry name" value="TRANSMEMBRANE PROTEIN 14, 15"/>
    <property type="match status" value="1"/>
</dbReference>
<reference evidence="6 7" key="1">
    <citation type="submission" date="2013-05" db="EMBL/GenBank/DDBJ databases">
        <title>Draft genome sequence of Rubidibacter lacunae KORDI 51-2.</title>
        <authorList>
            <person name="Choi D.H."/>
            <person name="Noh J.H."/>
            <person name="Kwon K.-K."/>
            <person name="Lee J.-H."/>
            <person name="Ryu J.-Y."/>
        </authorList>
    </citation>
    <scope>NUCLEOTIDE SEQUENCE [LARGE SCALE GENOMIC DNA]</scope>
    <source>
        <strain evidence="6 7">KORDI 51-2</strain>
    </source>
</reference>
<keyword evidence="3 5" id="KW-1133">Transmembrane helix</keyword>
<evidence type="ECO:0000313" key="6">
    <source>
        <dbReference type="EMBL" id="ERN42821.1"/>
    </source>
</evidence>
<sequence>MIVGSIAALVYGALALAGGVMGYKQAGSKASLISGIISGALLVLGGVLTLLGQAWGLLLAAIVAGLLIVVFVARLAKTRKLMPAAPMIVLGAVSLAVLVNQISNS</sequence>
<dbReference type="Gene3D" id="1.10.10.1740">
    <property type="entry name" value="Transmembrane protein 14-like"/>
    <property type="match status" value="1"/>
</dbReference>
<dbReference type="STRING" id="582515.KR51_00004390"/>
<dbReference type="InterPro" id="IPR005349">
    <property type="entry name" value="TMEM14"/>
</dbReference>
<dbReference type="RefSeq" id="WP_022604276.1">
    <property type="nucleotide sequence ID" value="NZ_ASSJ01000006.1"/>
</dbReference>
<dbReference type="AlphaFoldDB" id="U5DMB7"/>
<dbReference type="InterPro" id="IPR044890">
    <property type="entry name" value="TMEM14_sf"/>
</dbReference>
<keyword evidence="4 5" id="KW-0472">Membrane</keyword>
<dbReference type="OrthoDB" id="468294at2"/>
<dbReference type="InParanoid" id="U5DMB7"/>
<dbReference type="eggNOG" id="COG5548">
    <property type="taxonomic scope" value="Bacteria"/>
</dbReference>
<feature type="transmembrane region" description="Helical" evidence="5">
    <location>
        <begin position="30"/>
        <end position="48"/>
    </location>
</feature>
<evidence type="ECO:0000313" key="7">
    <source>
        <dbReference type="Proteomes" id="UP000016960"/>
    </source>
</evidence>
<dbReference type="GO" id="GO:0016020">
    <property type="term" value="C:membrane"/>
    <property type="evidence" value="ECO:0007669"/>
    <property type="project" value="UniProtKB-SubCell"/>
</dbReference>